<evidence type="ECO:0000256" key="4">
    <source>
        <dbReference type="ARBA" id="ARBA00022448"/>
    </source>
</evidence>
<keyword evidence="10" id="KW-0653">Protein transport</keyword>
<evidence type="ECO:0000256" key="12">
    <source>
        <dbReference type="ARBA" id="ARBA00023136"/>
    </source>
</evidence>
<keyword evidence="5" id="KW-1003">Cell membrane</keyword>
<dbReference type="GO" id="GO:0046872">
    <property type="term" value="F:metal ion binding"/>
    <property type="evidence" value="ECO:0007669"/>
    <property type="project" value="UniProtKB-KW"/>
</dbReference>
<comment type="similarity">
    <text evidence="3 14">Belongs to the GSP F family.</text>
</comment>
<evidence type="ECO:0000256" key="5">
    <source>
        <dbReference type="ARBA" id="ARBA00022475"/>
    </source>
</evidence>
<dbReference type="Proteomes" id="UP000558192">
    <property type="component" value="Unassembled WGS sequence"/>
</dbReference>
<dbReference type="RefSeq" id="WP_168069881.1">
    <property type="nucleotide sequence ID" value="NZ_JAATJC010000001.1"/>
</dbReference>
<feature type="transmembrane region" description="Helical" evidence="15">
    <location>
        <begin position="381"/>
        <end position="402"/>
    </location>
</feature>
<gene>
    <name evidence="17" type="ORF">GGQ97_002378</name>
</gene>
<protein>
    <recommendedName>
        <fullName evidence="13">General secretion pathway protein F</fullName>
    </recommendedName>
</protein>
<sequence length="410" mass="44581">MPSFAYTAIDLRGREQQGRLSAPTREEAQGQLTKRRLHVLRLAEAQDGGSPTPARTGITLPWRRGERLRFRDLTLFTRQLATLTSVSPIEESLRTIARQSDRPEVRGIVARVADAVVEGRRLADALGREPRSFPPLYRAMVSAGESSGSLPDILERQSVLLERQAAMRSKLLSALAYPAVLTLVALGVVAALMIAVVPRVVEQFDNVGQQLPLLTRIIIALSSFMANYWWALLLLIGGGLALLSVALQRPDTRLVIDRFLLRLPFIGRLVRDLHAASIARTLSTMIGSRLPLIEGLRLTAETVHNRALRAATEGLVEAIRRGGSLSGALGRAGVFPPLLVYLAASGESAGRLELMLARAADYLEREFDAFTTTVLALLEPMIIVVLGVIVATIVLAILLPILQLQSLVGA</sequence>
<evidence type="ECO:0000256" key="1">
    <source>
        <dbReference type="ARBA" id="ARBA00002684"/>
    </source>
</evidence>
<dbReference type="PANTHER" id="PTHR30012:SF0">
    <property type="entry name" value="TYPE II SECRETION SYSTEM PROTEIN F-RELATED"/>
    <property type="match status" value="1"/>
</dbReference>
<accession>A0A7X5Y841</accession>
<keyword evidence="4 14" id="KW-0813">Transport</keyword>
<dbReference type="GO" id="GO:0015627">
    <property type="term" value="C:type II protein secretion system complex"/>
    <property type="evidence" value="ECO:0007669"/>
    <property type="project" value="InterPro"/>
</dbReference>
<dbReference type="InterPro" id="IPR018076">
    <property type="entry name" value="T2SS_GspF_dom"/>
</dbReference>
<comment type="subcellular location">
    <subcellularLocation>
        <location evidence="2 14">Cell inner membrane</location>
        <topology evidence="2 14">Multi-pass membrane protein</topology>
    </subcellularLocation>
</comment>
<dbReference type="EMBL" id="JAATJC010000001">
    <property type="protein sequence ID" value="NJC06585.1"/>
    <property type="molecule type" value="Genomic_DNA"/>
</dbReference>
<keyword evidence="18" id="KW-1185">Reference proteome</keyword>
<feature type="domain" description="Type II secretion system protein GspF" evidence="16">
    <location>
        <begin position="279"/>
        <end position="400"/>
    </location>
</feature>
<dbReference type="FunFam" id="1.20.81.30:FF:000001">
    <property type="entry name" value="Type II secretion system protein F"/>
    <property type="match status" value="2"/>
</dbReference>
<evidence type="ECO:0000313" key="17">
    <source>
        <dbReference type="EMBL" id="NJC06585.1"/>
    </source>
</evidence>
<evidence type="ECO:0000256" key="6">
    <source>
        <dbReference type="ARBA" id="ARBA00022519"/>
    </source>
</evidence>
<proteinExistence type="inferred from homology"/>
<evidence type="ECO:0000256" key="8">
    <source>
        <dbReference type="ARBA" id="ARBA00022723"/>
    </source>
</evidence>
<feature type="transmembrane region" description="Helical" evidence="15">
    <location>
        <begin position="217"/>
        <end position="243"/>
    </location>
</feature>
<name>A0A7X5Y841_9SPHN</name>
<evidence type="ECO:0000256" key="13">
    <source>
        <dbReference type="ARBA" id="ARBA00030750"/>
    </source>
</evidence>
<dbReference type="AlphaFoldDB" id="A0A7X5Y841"/>
<feature type="domain" description="Type II secretion system protein GspF" evidence="16">
    <location>
        <begin position="76"/>
        <end position="198"/>
    </location>
</feature>
<evidence type="ECO:0000256" key="3">
    <source>
        <dbReference type="ARBA" id="ARBA00005745"/>
    </source>
</evidence>
<keyword evidence="8" id="KW-0479">Metal-binding</keyword>
<keyword evidence="11 15" id="KW-1133">Transmembrane helix</keyword>
<dbReference type="PRINTS" id="PR00812">
    <property type="entry name" value="BCTERIALGSPF"/>
</dbReference>
<dbReference type="InterPro" id="IPR001992">
    <property type="entry name" value="T2SS_GspF/T4SS_PilC_CS"/>
</dbReference>
<evidence type="ECO:0000256" key="10">
    <source>
        <dbReference type="ARBA" id="ARBA00022927"/>
    </source>
</evidence>
<comment type="caution">
    <text evidence="17">The sequence shown here is derived from an EMBL/GenBank/DDBJ whole genome shotgun (WGS) entry which is preliminary data.</text>
</comment>
<dbReference type="PROSITE" id="PS00874">
    <property type="entry name" value="T2SP_F"/>
    <property type="match status" value="1"/>
</dbReference>
<dbReference type="NCBIfam" id="TIGR02120">
    <property type="entry name" value="GspF"/>
    <property type="match status" value="1"/>
</dbReference>
<dbReference type="InterPro" id="IPR003004">
    <property type="entry name" value="GspF/PilC"/>
</dbReference>
<dbReference type="GO" id="GO:0005886">
    <property type="term" value="C:plasma membrane"/>
    <property type="evidence" value="ECO:0007669"/>
    <property type="project" value="UniProtKB-SubCell"/>
</dbReference>
<dbReference type="InterPro" id="IPR042094">
    <property type="entry name" value="T2SS_GspF_sf"/>
</dbReference>
<evidence type="ECO:0000256" key="7">
    <source>
        <dbReference type="ARBA" id="ARBA00022692"/>
    </source>
</evidence>
<evidence type="ECO:0000256" key="2">
    <source>
        <dbReference type="ARBA" id="ARBA00004429"/>
    </source>
</evidence>
<evidence type="ECO:0000259" key="16">
    <source>
        <dbReference type="Pfam" id="PF00482"/>
    </source>
</evidence>
<dbReference type="GO" id="GO:0015628">
    <property type="term" value="P:protein secretion by the type II secretion system"/>
    <property type="evidence" value="ECO:0007669"/>
    <property type="project" value="InterPro"/>
</dbReference>
<dbReference type="PANTHER" id="PTHR30012">
    <property type="entry name" value="GENERAL SECRETION PATHWAY PROTEIN"/>
    <property type="match status" value="1"/>
</dbReference>
<keyword evidence="12 15" id="KW-0472">Membrane</keyword>
<dbReference type="Gene3D" id="1.20.81.30">
    <property type="entry name" value="Type II secretion system (T2SS), domain F"/>
    <property type="match status" value="2"/>
</dbReference>
<keyword evidence="9" id="KW-0106">Calcium</keyword>
<evidence type="ECO:0000256" key="14">
    <source>
        <dbReference type="RuleBase" id="RU003923"/>
    </source>
</evidence>
<keyword evidence="6" id="KW-0997">Cell inner membrane</keyword>
<reference evidence="17 18" key="1">
    <citation type="submission" date="2020-03" db="EMBL/GenBank/DDBJ databases">
        <title>Genomic Encyclopedia of Type Strains, Phase IV (KMG-IV): sequencing the most valuable type-strain genomes for metagenomic binning, comparative biology and taxonomic classification.</title>
        <authorList>
            <person name="Goeker M."/>
        </authorList>
    </citation>
    <scope>NUCLEOTIDE SEQUENCE [LARGE SCALE GENOMIC DNA]</scope>
    <source>
        <strain evidence="17 18">DSM 16846</strain>
    </source>
</reference>
<evidence type="ECO:0000313" key="18">
    <source>
        <dbReference type="Proteomes" id="UP000558192"/>
    </source>
</evidence>
<keyword evidence="7 14" id="KW-0812">Transmembrane</keyword>
<evidence type="ECO:0000256" key="9">
    <source>
        <dbReference type="ARBA" id="ARBA00022837"/>
    </source>
</evidence>
<evidence type="ECO:0000256" key="11">
    <source>
        <dbReference type="ARBA" id="ARBA00022989"/>
    </source>
</evidence>
<dbReference type="InterPro" id="IPR011850">
    <property type="entry name" value="T2SS_GspF"/>
</dbReference>
<organism evidence="17 18">
    <name type="scientific">Sphingomonas kaistensis</name>
    <dbReference type="NCBI Taxonomy" id="298708"/>
    <lineage>
        <taxon>Bacteria</taxon>
        <taxon>Pseudomonadati</taxon>
        <taxon>Pseudomonadota</taxon>
        <taxon>Alphaproteobacteria</taxon>
        <taxon>Sphingomonadales</taxon>
        <taxon>Sphingomonadaceae</taxon>
        <taxon>Sphingomonas</taxon>
    </lineage>
</organism>
<comment type="function">
    <text evidence="1">Component of the type II secretion system inner membrane complex required for the energy-dependent secretion of extracellular factors such as proteases and toxins from the periplasm.</text>
</comment>
<feature type="transmembrane region" description="Helical" evidence="15">
    <location>
        <begin position="171"/>
        <end position="197"/>
    </location>
</feature>
<evidence type="ECO:0000256" key="15">
    <source>
        <dbReference type="SAM" id="Phobius"/>
    </source>
</evidence>
<dbReference type="Pfam" id="PF00482">
    <property type="entry name" value="T2SSF"/>
    <property type="match status" value="2"/>
</dbReference>